<reference evidence="1 2" key="1">
    <citation type="submission" date="2019-01" db="EMBL/GenBank/DDBJ databases">
        <authorList>
            <person name="Sayadi A."/>
        </authorList>
    </citation>
    <scope>NUCLEOTIDE SEQUENCE [LARGE SCALE GENOMIC DNA]</scope>
</reference>
<dbReference type="EMBL" id="CAACVG010009203">
    <property type="protein sequence ID" value="VEN52402.1"/>
    <property type="molecule type" value="Genomic_DNA"/>
</dbReference>
<dbReference type="Proteomes" id="UP000410492">
    <property type="component" value="Unassembled WGS sequence"/>
</dbReference>
<accession>A0A653CWZ3</accession>
<keyword evidence="2" id="KW-1185">Reference proteome</keyword>
<gene>
    <name evidence="1" type="ORF">CALMAC_LOCUS12560</name>
</gene>
<evidence type="ECO:0000313" key="1">
    <source>
        <dbReference type="EMBL" id="VEN52402.1"/>
    </source>
</evidence>
<dbReference type="OrthoDB" id="283575at2759"/>
<sequence length="137" mass="15010">MPSARCPITGRLALVEKASYPIHRPRWLASGHLRSRARRTGSVRKVTSARRDPAEQSALQTRTVLATSAVRHRWGCANQSAGKTMIAGMTKSVKDLSAPSVVGVILAVPQMLHVSTTNVWTFAQHQQLVGQTQCVEW</sequence>
<evidence type="ECO:0000313" key="2">
    <source>
        <dbReference type="Proteomes" id="UP000410492"/>
    </source>
</evidence>
<name>A0A653CWZ3_CALMS</name>
<proteinExistence type="predicted"/>
<organism evidence="1 2">
    <name type="scientific">Callosobruchus maculatus</name>
    <name type="common">Southern cowpea weevil</name>
    <name type="synonym">Pulse bruchid</name>
    <dbReference type="NCBI Taxonomy" id="64391"/>
    <lineage>
        <taxon>Eukaryota</taxon>
        <taxon>Metazoa</taxon>
        <taxon>Ecdysozoa</taxon>
        <taxon>Arthropoda</taxon>
        <taxon>Hexapoda</taxon>
        <taxon>Insecta</taxon>
        <taxon>Pterygota</taxon>
        <taxon>Neoptera</taxon>
        <taxon>Endopterygota</taxon>
        <taxon>Coleoptera</taxon>
        <taxon>Polyphaga</taxon>
        <taxon>Cucujiformia</taxon>
        <taxon>Chrysomeloidea</taxon>
        <taxon>Chrysomelidae</taxon>
        <taxon>Bruchinae</taxon>
        <taxon>Bruchini</taxon>
        <taxon>Callosobruchus</taxon>
    </lineage>
</organism>
<protein>
    <submittedName>
        <fullName evidence="1">Uncharacterized protein</fullName>
    </submittedName>
</protein>
<dbReference type="AlphaFoldDB" id="A0A653CWZ3"/>